<accession>A0A5N7MRP2</accession>
<feature type="compositionally biased region" description="Polar residues" evidence="2">
    <location>
        <begin position="120"/>
        <end position="129"/>
    </location>
</feature>
<evidence type="ECO:0000313" key="4">
    <source>
        <dbReference type="Proteomes" id="UP000403266"/>
    </source>
</evidence>
<feature type="region of interest" description="Disordered" evidence="2">
    <location>
        <begin position="110"/>
        <end position="129"/>
    </location>
</feature>
<evidence type="ECO:0008006" key="5">
    <source>
        <dbReference type="Google" id="ProtNLM"/>
    </source>
</evidence>
<gene>
    <name evidence="3" type="ORF">FS320_31730</name>
</gene>
<protein>
    <recommendedName>
        <fullName evidence="5">Recombinase family protein</fullName>
    </recommendedName>
</protein>
<feature type="coiled-coil region" evidence="1">
    <location>
        <begin position="22"/>
        <end position="49"/>
    </location>
</feature>
<dbReference type="Proteomes" id="UP000403266">
    <property type="component" value="Unassembled WGS sequence"/>
</dbReference>
<evidence type="ECO:0000256" key="1">
    <source>
        <dbReference type="SAM" id="Coils"/>
    </source>
</evidence>
<dbReference type="RefSeq" id="WP_152716433.1">
    <property type="nucleotide sequence ID" value="NZ_VOSJ01000260.1"/>
</dbReference>
<dbReference type="AlphaFoldDB" id="A0A5N7MRP2"/>
<evidence type="ECO:0000256" key="2">
    <source>
        <dbReference type="SAM" id="MobiDB-lite"/>
    </source>
</evidence>
<keyword evidence="1" id="KW-0175">Coiled coil</keyword>
<dbReference type="EMBL" id="VOSK01000240">
    <property type="protein sequence ID" value="MPR29538.1"/>
    <property type="molecule type" value="Genomic_DNA"/>
</dbReference>
<comment type="caution">
    <text evidence="3">The sequence shown here is derived from an EMBL/GenBank/DDBJ whole genome shotgun (WGS) entry which is preliminary data.</text>
</comment>
<reference evidence="3 4" key="1">
    <citation type="journal article" date="2019" name="Syst. Appl. Microbiol.">
        <title>Microvirga tunisiensis sp. nov., a root nodule symbiotic bacterium isolated from Lupinus micranthus and L. luteus grown in Northern Tunisia.</title>
        <authorList>
            <person name="Msaddak A."/>
            <person name="Rejili M."/>
            <person name="Duran D."/>
            <person name="Mars M."/>
            <person name="Palacios J.M."/>
            <person name="Ruiz-Argueso T."/>
            <person name="Rey L."/>
            <person name="Imperial J."/>
        </authorList>
    </citation>
    <scope>NUCLEOTIDE SEQUENCE [LARGE SCALE GENOMIC DNA]</scope>
    <source>
        <strain evidence="3 4">Lmie10</strain>
    </source>
</reference>
<evidence type="ECO:0000313" key="3">
    <source>
        <dbReference type="EMBL" id="MPR29538.1"/>
    </source>
</evidence>
<proteinExistence type="predicted"/>
<sequence>MQHPVMLAEYVKTYREERLRLARRAVQDRSRIERRIDEVTHEIERVVDAIAKGLGDVELLGPRSKALNQERKQLESQLANTQEPPNVVALHPQALKRYEMIERLQAALARGVNAGDRTRAPSSGSWSRR</sequence>
<organism evidence="3 4">
    <name type="scientific">Microvirga tunisiensis</name>
    <dbReference type="NCBI Taxonomy" id="2108360"/>
    <lineage>
        <taxon>Bacteria</taxon>
        <taxon>Pseudomonadati</taxon>
        <taxon>Pseudomonadota</taxon>
        <taxon>Alphaproteobacteria</taxon>
        <taxon>Hyphomicrobiales</taxon>
        <taxon>Methylobacteriaceae</taxon>
        <taxon>Microvirga</taxon>
    </lineage>
</organism>
<keyword evidence="4" id="KW-1185">Reference proteome</keyword>
<name>A0A5N7MRP2_9HYPH</name>